<dbReference type="OrthoDB" id="3744687at2759"/>
<keyword evidence="2" id="KW-1185">Reference proteome</keyword>
<name>A0A6A6FLY4_9PEZI</name>
<proteinExistence type="predicted"/>
<accession>A0A6A6FLY4</accession>
<dbReference type="EMBL" id="ML992668">
    <property type="protein sequence ID" value="KAF2214469.1"/>
    <property type="molecule type" value="Genomic_DNA"/>
</dbReference>
<dbReference type="AlphaFoldDB" id="A0A6A6FLY4"/>
<evidence type="ECO:0000313" key="2">
    <source>
        <dbReference type="Proteomes" id="UP000799539"/>
    </source>
</evidence>
<evidence type="ECO:0000313" key="1">
    <source>
        <dbReference type="EMBL" id="KAF2214469.1"/>
    </source>
</evidence>
<reference evidence="1" key="1">
    <citation type="journal article" date="2020" name="Stud. Mycol.">
        <title>101 Dothideomycetes genomes: a test case for predicting lifestyles and emergence of pathogens.</title>
        <authorList>
            <person name="Haridas S."/>
            <person name="Albert R."/>
            <person name="Binder M."/>
            <person name="Bloem J."/>
            <person name="Labutti K."/>
            <person name="Salamov A."/>
            <person name="Andreopoulos B."/>
            <person name="Baker S."/>
            <person name="Barry K."/>
            <person name="Bills G."/>
            <person name="Bluhm B."/>
            <person name="Cannon C."/>
            <person name="Castanera R."/>
            <person name="Culley D."/>
            <person name="Daum C."/>
            <person name="Ezra D."/>
            <person name="Gonzalez J."/>
            <person name="Henrissat B."/>
            <person name="Kuo A."/>
            <person name="Liang C."/>
            <person name="Lipzen A."/>
            <person name="Lutzoni F."/>
            <person name="Magnuson J."/>
            <person name="Mondo S."/>
            <person name="Nolan M."/>
            <person name="Ohm R."/>
            <person name="Pangilinan J."/>
            <person name="Park H.-J."/>
            <person name="Ramirez L."/>
            <person name="Alfaro M."/>
            <person name="Sun H."/>
            <person name="Tritt A."/>
            <person name="Yoshinaga Y."/>
            <person name="Zwiers L.-H."/>
            <person name="Turgeon B."/>
            <person name="Goodwin S."/>
            <person name="Spatafora J."/>
            <person name="Crous P."/>
            <person name="Grigoriev I."/>
        </authorList>
    </citation>
    <scope>NUCLEOTIDE SEQUENCE</scope>
    <source>
        <strain evidence="1">SCOH1-5</strain>
    </source>
</reference>
<dbReference type="Proteomes" id="UP000799539">
    <property type="component" value="Unassembled WGS sequence"/>
</dbReference>
<protein>
    <submittedName>
        <fullName evidence="1">Uncharacterized protein</fullName>
    </submittedName>
</protein>
<gene>
    <name evidence="1" type="ORF">CERZMDRAFT_95734</name>
</gene>
<organism evidence="1 2">
    <name type="scientific">Cercospora zeae-maydis SCOH1-5</name>
    <dbReference type="NCBI Taxonomy" id="717836"/>
    <lineage>
        <taxon>Eukaryota</taxon>
        <taxon>Fungi</taxon>
        <taxon>Dikarya</taxon>
        <taxon>Ascomycota</taxon>
        <taxon>Pezizomycotina</taxon>
        <taxon>Dothideomycetes</taxon>
        <taxon>Dothideomycetidae</taxon>
        <taxon>Mycosphaerellales</taxon>
        <taxon>Mycosphaerellaceae</taxon>
        <taxon>Cercospora</taxon>
    </lineage>
</organism>
<sequence>MPGNWQDHAKLGPADAGLWRAQANQLKSAFFNDLDVKKHAFYAAPIGRYIIPCGSDIPPEFTNKAVYDCADAMPLLSTGILGASVESDSQRTQRYLACVRLNRNPDRGAAMRLEQAQSRLEKLVTSKTQVEERAQEAYMSDEDKGSLTFKQWVPQNYPQLQSLYYEMQAASSTLASLSSQVEGLGADSLNRLKANVQNALDVTTQYDKLNMPTSNLPADLRDTDRFPENPVKLYRPAYSISSTFAEHVQKWMKEAESSGHVGPSISYDVNVIKSSKWPDVGIKDGSHGVSNEWSLFEARSTQRSGGHKVTISAAQEGDQLAVKINATGIASFEVRPGPWAVEKLEATYPNVESNNYKSFEAVGRVSHLLIGYNVQIRIAVSQRTRDQMLDMTRKVADVGGSVSFLGFEVPAARVKLDQTFPDQDKSVVVVPGLDHKHPVLLGVKVAKVDEVKMKKG</sequence>